<organism evidence="5 6">
    <name type="scientific">Volvox reticuliferus</name>
    <dbReference type="NCBI Taxonomy" id="1737510"/>
    <lineage>
        <taxon>Eukaryota</taxon>
        <taxon>Viridiplantae</taxon>
        <taxon>Chlorophyta</taxon>
        <taxon>core chlorophytes</taxon>
        <taxon>Chlorophyceae</taxon>
        <taxon>CS clade</taxon>
        <taxon>Chlamydomonadales</taxon>
        <taxon>Volvocaceae</taxon>
        <taxon>Volvox</taxon>
    </lineage>
</organism>
<gene>
    <name evidence="5" type="ORF">Vretifemale_9241</name>
</gene>
<dbReference type="EMBL" id="BNCP01000017">
    <property type="protein sequence ID" value="GIL80091.1"/>
    <property type="molecule type" value="Genomic_DNA"/>
</dbReference>
<feature type="region of interest" description="Disordered" evidence="4">
    <location>
        <begin position="1"/>
        <end position="34"/>
    </location>
</feature>
<dbReference type="InterPro" id="IPR002347">
    <property type="entry name" value="SDR_fam"/>
</dbReference>
<dbReference type="PRINTS" id="PR00081">
    <property type="entry name" value="GDHRDH"/>
</dbReference>
<keyword evidence="6" id="KW-1185">Reference proteome</keyword>
<protein>
    <submittedName>
        <fullName evidence="5">Uncharacterized protein</fullName>
    </submittedName>
</protein>
<evidence type="ECO:0000313" key="6">
    <source>
        <dbReference type="Proteomes" id="UP000747110"/>
    </source>
</evidence>
<dbReference type="InterPro" id="IPR036291">
    <property type="entry name" value="NAD(P)-bd_dom_sf"/>
</dbReference>
<sequence length="409" mass="43382">MTPLAQTPAKAGNGTDAGTQRSAGDSVHRSTASGHLVGDMSMEGKYCIVTGSNCGIGLQVARGLMRRGAHVIMACRNMTACEQAAAALRSEGLSGSCTCRMIDLENPSSIRAFVSQQAAELAASTDSEVLFMGAGGSNNNSGSGRPSDAGVEDAAAGLHGGQRLRQGRRYVDVLVNNAGVMGVSPAADGSDRHLTINHLGPYLLTRLLLPHMTHGSRIINVASRAHYNGSLSLASNPDGRAETIRNDTHHWFWQYSRSKLCNVLFTAELQRRYGYDSPFALTAAKSSSSRGIGDGSSSNLPVIGGIGAHAVSPGLVDTGIIRYLLPGQLRWLLAPLRPFFRTPEQGAEVVLYAASSPELQARNALFLHDCRERQPSVAARDPRLAADLWRVSAALLGMPEEGEELGPRE</sequence>
<dbReference type="PANTHER" id="PTHR24320">
    <property type="entry name" value="RETINOL DEHYDROGENASE"/>
    <property type="match status" value="1"/>
</dbReference>
<dbReference type="AlphaFoldDB" id="A0A8J4CEA4"/>
<dbReference type="Proteomes" id="UP000747110">
    <property type="component" value="Unassembled WGS sequence"/>
</dbReference>
<dbReference type="PRINTS" id="PR00080">
    <property type="entry name" value="SDRFAMILY"/>
</dbReference>
<proteinExistence type="inferred from homology"/>
<evidence type="ECO:0000256" key="1">
    <source>
        <dbReference type="ARBA" id="ARBA00006484"/>
    </source>
</evidence>
<accession>A0A8J4CEA4</accession>
<comment type="caution">
    <text evidence="5">The sequence shown here is derived from an EMBL/GenBank/DDBJ whole genome shotgun (WGS) entry which is preliminary data.</text>
</comment>
<evidence type="ECO:0000256" key="4">
    <source>
        <dbReference type="SAM" id="MobiDB-lite"/>
    </source>
</evidence>
<dbReference type="SUPFAM" id="SSF51735">
    <property type="entry name" value="NAD(P)-binding Rossmann-fold domains"/>
    <property type="match status" value="2"/>
</dbReference>
<evidence type="ECO:0000256" key="3">
    <source>
        <dbReference type="RuleBase" id="RU000363"/>
    </source>
</evidence>
<keyword evidence="2" id="KW-0560">Oxidoreductase</keyword>
<name>A0A8J4CEA4_9CHLO</name>
<comment type="similarity">
    <text evidence="1 3">Belongs to the short-chain dehydrogenases/reductases (SDR) family.</text>
</comment>
<reference evidence="5" key="1">
    <citation type="journal article" date="2021" name="Proc. Natl. Acad. Sci. U.S.A.">
        <title>Three genomes in the algal genus Volvox reveal the fate of a haploid sex-determining region after a transition to homothallism.</title>
        <authorList>
            <person name="Yamamoto K."/>
            <person name="Hamaji T."/>
            <person name="Kawai-Toyooka H."/>
            <person name="Matsuzaki R."/>
            <person name="Takahashi F."/>
            <person name="Nishimura Y."/>
            <person name="Kawachi M."/>
            <person name="Noguchi H."/>
            <person name="Minakuchi Y."/>
            <person name="Umen J.G."/>
            <person name="Toyoda A."/>
            <person name="Nozaki H."/>
        </authorList>
    </citation>
    <scope>NUCLEOTIDE SEQUENCE</scope>
    <source>
        <strain evidence="5">NIES-3786</strain>
    </source>
</reference>
<dbReference type="GO" id="GO:0016491">
    <property type="term" value="F:oxidoreductase activity"/>
    <property type="evidence" value="ECO:0007669"/>
    <property type="project" value="UniProtKB-KW"/>
</dbReference>
<dbReference type="OrthoDB" id="191139at2759"/>
<dbReference type="Gene3D" id="3.40.50.720">
    <property type="entry name" value="NAD(P)-binding Rossmann-like Domain"/>
    <property type="match status" value="1"/>
</dbReference>
<evidence type="ECO:0000256" key="2">
    <source>
        <dbReference type="ARBA" id="ARBA00023002"/>
    </source>
</evidence>
<dbReference type="PANTHER" id="PTHR24320:SF148">
    <property type="entry name" value="NAD(P)-BINDING ROSSMANN-FOLD SUPERFAMILY PROTEIN"/>
    <property type="match status" value="1"/>
</dbReference>
<feature type="compositionally biased region" description="Polar residues" evidence="4">
    <location>
        <begin position="16"/>
        <end position="33"/>
    </location>
</feature>
<dbReference type="Pfam" id="PF00106">
    <property type="entry name" value="adh_short"/>
    <property type="match status" value="2"/>
</dbReference>
<evidence type="ECO:0000313" key="5">
    <source>
        <dbReference type="EMBL" id="GIL80091.1"/>
    </source>
</evidence>